<feature type="transmembrane region" description="Helical" evidence="9">
    <location>
        <begin position="70"/>
        <end position="93"/>
    </location>
</feature>
<proteinExistence type="inferred from homology"/>
<evidence type="ECO:0000256" key="3">
    <source>
        <dbReference type="ARBA" id="ARBA00022692"/>
    </source>
</evidence>
<evidence type="ECO:0000256" key="1">
    <source>
        <dbReference type="ARBA" id="ARBA00004127"/>
    </source>
</evidence>
<gene>
    <name evidence="11" type="ORF">HOLleu_30262</name>
</gene>
<protein>
    <recommendedName>
        <fullName evidence="7 9">Polyprenal reductase</fullName>
        <ecNumber evidence="2 9">1.3.1.94</ecNumber>
    </recommendedName>
</protein>
<organism evidence="11 12">
    <name type="scientific">Holothuria leucospilota</name>
    <name type="common">Black long sea cucumber</name>
    <name type="synonym">Mertensiothuria leucospilota</name>
    <dbReference type="NCBI Taxonomy" id="206669"/>
    <lineage>
        <taxon>Eukaryota</taxon>
        <taxon>Metazoa</taxon>
        <taxon>Echinodermata</taxon>
        <taxon>Eleutherozoa</taxon>
        <taxon>Echinozoa</taxon>
        <taxon>Holothuroidea</taxon>
        <taxon>Aspidochirotacea</taxon>
        <taxon>Aspidochirotida</taxon>
        <taxon>Holothuriidae</taxon>
        <taxon>Holothuria</taxon>
    </lineage>
</organism>
<dbReference type="PROSITE" id="PS50244">
    <property type="entry name" value="S5A_REDUCTASE"/>
    <property type="match status" value="1"/>
</dbReference>
<dbReference type="GO" id="GO:0016095">
    <property type="term" value="P:polyprenol catabolic process"/>
    <property type="evidence" value="ECO:0007669"/>
    <property type="project" value="UniProtKB-UniRule"/>
</dbReference>
<keyword evidence="3 9" id="KW-0812">Transmembrane</keyword>
<comment type="subcellular location">
    <subcellularLocation>
        <location evidence="1">Endomembrane system</location>
        <topology evidence="1">Multi-pass membrane protein</topology>
    </subcellularLocation>
    <subcellularLocation>
        <location evidence="9">Endoplasmic reticulum membrane</location>
    </subcellularLocation>
</comment>
<feature type="transmembrane region" description="Helical" evidence="9">
    <location>
        <begin position="246"/>
        <end position="272"/>
    </location>
</feature>
<comment type="catalytic activity">
    <reaction evidence="8 9">
        <text>a di-trans,poly-cis-dolichal + NADP(+) = a di-trans,poly-cis-polyprenal + NADPH + H(+)</text>
        <dbReference type="Rhea" id="RHEA:80727"/>
        <dbReference type="Rhea" id="RHEA-COMP:19536"/>
        <dbReference type="Rhea" id="RHEA-COMP:19537"/>
        <dbReference type="ChEBI" id="CHEBI:15378"/>
        <dbReference type="ChEBI" id="CHEBI:57783"/>
        <dbReference type="ChEBI" id="CHEBI:58349"/>
        <dbReference type="ChEBI" id="CHEBI:231623"/>
        <dbReference type="ChEBI" id="CHEBI:231637"/>
        <dbReference type="EC" id="1.3.1.94"/>
    </reaction>
    <physiologicalReaction direction="right-to-left" evidence="8 9">
        <dbReference type="Rhea" id="RHEA:80729"/>
    </physiologicalReaction>
</comment>
<reference evidence="11" key="1">
    <citation type="submission" date="2021-10" db="EMBL/GenBank/DDBJ databases">
        <title>Tropical sea cucumber genome reveals ecological adaptation and Cuvierian tubules defense mechanism.</title>
        <authorList>
            <person name="Chen T."/>
        </authorList>
    </citation>
    <scope>NUCLEOTIDE SEQUENCE</scope>
    <source>
        <strain evidence="11">Nanhai2018</strain>
        <tissue evidence="11">Muscle</tissue>
    </source>
</reference>
<keyword evidence="5 9" id="KW-0472">Membrane</keyword>
<dbReference type="GO" id="GO:0160198">
    <property type="term" value="F:polyprenal reductase activity"/>
    <property type="evidence" value="ECO:0007669"/>
    <property type="project" value="UniProtKB-EC"/>
</dbReference>
<comment type="caution">
    <text evidence="11">The sequence shown here is derived from an EMBL/GenBank/DDBJ whole genome shotgun (WGS) entry which is preliminary data.</text>
</comment>
<evidence type="ECO:0000256" key="6">
    <source>
        <dbReference type="ARBA" id="ARBA00046320"/>
    </source>
</evidence>
<evidence type="ECO:0000259" key="10">
    <source>
        <dbReference type="Pfam" id="PF02544"/>
    </source>
</evidence>
<dbReference type="PANTHER" id="PTHR14624:SF0">
    <property type="entry name" value="POLYPRENOL REDUCTASE"/>
    <property type="match status" value="1"/>
</dbReference>
<dbReference type="AlphaFoldDB" id="A0A9Q1BKA2"/>
<feature type="transmembrane region" description="Helical" evidence="9">
    <location>
        <begin position="6"/>
        <end position="28"/>
    </location>
</feature>
<dbReference type="GO" id="GO:0006488">
    <property type="term" value="P:dolichol-linked oligosaccharide biosynthetic process"/>
    <property type="evidence" value="ECO:0007669"/>
    <property type="project" value="UniProtKB-UniRule"/>
</dbReference>
<dbReference type="InterPro" id="IPR001104">
    <property type="entry name" value="3-oxo-5_a-steroid_4-DH_C"/>
</dbReference>
<dbReference type="GO" id="GO:0005789">
    <property type="term" value="C:endoplasmic reticulum membrane"/>
    <property type="evidence" value="ECO:0007669"/>
    <property type="project" value="UniProtKB-SubCell"/>
</dbReference>
<evidence type="ECO:0000313" key="11">
    <source>
        <dbReference type="EMBL" id="KAJ8028116.1"/>
    </source>
</evidence>
<evidence type="ECO:0000256" key="5">
    <source>
        <dbReference type="ARBA" id="ARBA00023136"/>
    </source>
</evidence>
<comment type="pathway">
    <text evidence="9">Protein modification; protein glycosylation.</text>
</comment>
<evidence type="ECO:0000256" key="4">
    <source>
        <dbReference type="ARBA" id="ARBA00022989"/>
    </source>
</evidence>
<feature type="domain" description="3-oxo-5-alpha-steroid 4-dehydrogenase C-terminal" evidence="10">
    <location>
        <begin position="187"/>
        <end position="304"/>
    </location>
</feature>
<keyword evidence="12" id="KW-1185">Reference proteome</keyword>
<comment type="similarity">
    <text evidence="6 9">Belongs to the steroid 5-alpha reductase family. Polyprenal reductase subfamily.</text>
</comment>
<keyword evidence="9" id="KW-0256">Endoplasmic reticulum</keyword>
<dbReference type="Pfam" id="PF02544">
    <property type="entry name" value="Steroid_dh"/>
    <property type="match status" value="1"/>
</dbReference>
<keyword evidence="9" id="KW-0521">NADP</keyword>
<evidence type="ECO:0000256" key="2">
    <source>
        <dbReference type="ARBA" id="ARBA00012522"/>
    </source>
</evidence>
<dbReference type="PANTHER" id="PTHR14624">
    <property type="entry name" value="DFG10 PROTEIN"/>
    <property type="match status" value="1"/>
</dbReference>
<accession>A0A9Q1BKA2</accession>
<evidence type="ECO:0000256" key="7">
    <source>
        <dbReference type="ARBA" id="ARBA00047186"/>
    </source>
</evidence>
<evidence type="ECO:0000313" key="12">
    <source>
        <dbReference type="Proteomes" id="UP001152320"/>
    </source>
</evidence>
<feature type="transmembrane region" description="Helical" evidence="9">
    <location>
        <begin position="113"/>
        <end position="130"/>
    </location>
</feature>
<keyword evidence="9" id="KW-0560">Oxidoreductase</keyword>
<dbReference type="OrthoDB" id="541710at2759"/>
<dbReference type="Proteomes" id="UP001152320">
    <property type="component" value="Chromosome 15"/>
</dbReference>
<dbReference type="EC" id="1.3.1.94" evidence="2 9"/>
<evidence type="ECO:0000256" key="9">
    <source>
        <dbReference type="RuleBase" id="RU367081"/>
    </source>
</evidence>
<feature type="transmembrane region" description="Helical" evidence="9">
    <location>
        <begin position="150"/>
        <end position="168"/>
    </location>
</feature>
<keyword evidence="4 9" id="KW-1133">Transmembrane helix</keyword>
<dbReference type="InterPro" id="IPR039698">
    <property type="entry name" value="Dfg10/SRD5A3"/>
</dbReference>
<comment type="function">
    <text evidence="9">Plays a key role in early steps of protein N-linked glycosylation by being involved in the conversion of polyprenol into dolichol. Acts as a polyprenal reductase that mediates the reduction of polyprenal into dolichal in a NADP-dependent mechanism. Dolichols are required for the synthesis of dolichol-linked monosaccharides and the oligosaccharide precursor used for N-glycosylation.</text>
</comment>
<dbReference type="GO" id="GO:0102389">
    <property type="term" value="F:polyprenol reductase activity"/>
    <property type="evidence" value="ECO:0007669"/>
    <property type="project" value="UniProtKB-UniRule"/>
</dbReference>
<sequence length="304" mass="35423">MAILCPLAVSWWVFIAVFCVLHASYYNFDRLPRFVKHLFVYGKVRDKKKARGESAWDTLLSVPKGCFWHFYALSFIWNSSLLGFAVYAWFLGGTFPQKLIGLLNYLTYYPDEPSSHLSIILAMIVIVIQATRRTYECFFVSSYSNSKIHLIHYLMGLYFYLSLGLSVLSKAPNLKKGTFIQLNDIRINHVLGITLFIWATIHHHRAHVIFANLRKGKHGEFVDKSHKIPHGDWFEYVSCPHYLAEILIYFSIQIVLGFDHTLFLAAFIFTLANQTAASKFVHRWYRDTFPDYPKDRMAVFPWVL</sequence>
<evidence type="ECO:0000256" key="8">
    <source>
        <dbReference type="ARBA" id="ARBA00049427"/>
    </source>
</evidence>
<name>A0A9Q1BKA2_HOLLE</name>
<dbReference type="EMBL" id="JAIZAY010000015">
    <property type="protein sequence ID" value="KAJ8028116.1"/>
    <property type="molecule type" value="Genomic_DNA"/>
</dbReference>
<dbReference type="GO" id="GO:0003865">
    <property type="term" value="F:3-oxo-5-alpha-steroid 4-dehydrogenase activity"/>
    <property type="evidence" value="ECO:0007669"/>
    <property type="project" value="TreeGrafter"/>
</dbReference>